<evidence type="ECO:0000313" key="1">
    <source>
        <dbReference type="EMBL" id="URN95772.1"/>
    </source>
</evidence>
<dbReference type="KEGG" id="plig:NAG76_05875"/>
<dbReference type="InterPro" id="IPR011013">
    <property type="entry name" value="Gal_mutarotase_sf_dom"/>
</dbReference>
<dbReference type="Pfam" id="PF01263">
    <property type="entry name" value="Aldose_epim"/>
    <property type="match status" value="1"/>
</dbReference>
<dbReference type="Proteomes" id="UP001056756">
    <property type="component" value="Chromosome"/>
</dbReference>
<dbReference type="PANTHER" id="PTHR11122">
    <property type="entry name" value="APOSPORY-ASSOCIATED PROTEIN C-RELATED"/>
    <property type="match status" value="1"/>
</dbReference>
<accession>A0A9J6ZI99</accession>
<dbReference type="EMBL" id="CP097899">
    <property type="protein sequence ID" value="URN95772.1"/>
    <property type="molecule type" value="Genomic_DNA"/>
</dbReference>
<dbReference type="Gene3D" id="2.70.98.10">
    <property type="match status" value="1"/>
</dbReference>
<reference evidence="1" key="1">
    <citation type="submission" date="2022-05" db="EMBL/GenBank/DDBJ databases">
        <title>Novel bacterial taxa in a minimal lignocellulolytic consortium and its capacity to transform plastics disclosed by genome-resolved metagenomics.</title>
        <authorList>
            <person name="Rodriguez C.A.D."/>
            <person name="Diaz-Garcia L."/>
            <person name="Herrera K."/>
            <person name="Tarazona N.A."/>
            <person name="Sproer C."/>
            <person name="Overmann J."/>
            <person name="Jimenez D.J."/>
        </authorList>
    </citation>
    <scope>NUCLEOTIDE SEQUENCE</scope>
    <source>
        <strain evidence="1">MAG5</strain>
    </source>
</reference>
<evidence type="ECO:0000313" key="2">
    <source>
        <dbReference type="Proteomes" id="UP001056756"/>
    </source>
</evidence>
<proteinExistence type="predicted"/>
<evidence type="ECO:0008006" key="3">
    <source>
        <dbReference type="Google" id="ProtNLM"/>
    </source>
</evidence>
<dbReference type="GO" id="GO:0005975">
    <property type="term" value="P:carbohydrate metabolic process"/>
    <property type="evidence" value="ECO:0007669"/>
    <property type="project" value="InterPro"/>
</dbReference>
<dbReference type="AlphaFoldDB" id="A0A9J6ZI99"/>
<dbReference type="GO" id="GO:0030246">
    <property type="term" value="F:carbohydrate binding"/>
    <property type="evidence" value="ECO:0007669"/>
    <property type="project" value="InterPro"/>
</dbReference>
<dbReference type="InterPro" id="IPR014718">
    <property type="entry name" value="GH-type_carb-bd"/>
</dbReference>
<dbReference type="GO" id="GO:0016853">
    <property type="term" value="F:isomerase activity"/>
    <property type="evidence" value="ECO:0007669"/>
    <property type="project" value="InterPro"/>
</dbReference>
<dbReference type="PANTHER" id="PTHR11122:SF13">
    <property type="entry name" value="GLUCOSE-6-PHOSPHATE 1-EPIMERASE"/>
    <property type="match status" value="1"/>
</dbReference>
<name>A0A9J6ZI99_9BACL</name>
<sequence>MFNYYKKQDRFETYVLEDTANETYIEVVPERGSIISKYVHHNQPIFYLEQETLDDQSQHVRGGNPILFPISSYLVNETYDYNGVAYQLKQHGFARNLAGNVINIHADENSASITLEMVHNDETYVRYPFHFSLVMQYTLSNDGLNIQATVHNHDSKVMPFYLGHHPYFYVDDKDNLELNIPSTHVNELTPNSFAQNKFNFNQSESNTIHYELQSNVCEMIDHTRQLKISVTSDEIYQYIVLWAMGEKPFVCIEPWMAPVDGMNVGEGIQYLEANQTHTSTIHIKAESTIQ</sequence>
<protein>
    <recommendedName>
        <fullName evidence="3">Aldose 1-epimerase</fullName>
    </recommendedName>
</protein>
<dbReference type="SUPFAM" id="SSF74650">
    <property type="entry name" value="Galactose mutarotase-like"/>
    <property type="match status" value="1"/>
</dbReference>
<gene>
    <name evidence="1" type="ORF">NAG76_05875</name>
</gene>
<organism evidence="1 2">
    <name type="scientific">Candidatus Pristimantibacillus lignocellulolyticus</name>
    <dbReference type="NCBI Taxonomy" id="2994561"/>
    <lineage>
        <taxon>Bacteria</taxon>
        <taxon>Bacillati</taxon>
        <taxon>Bacillota</taxon>
        <taxon>Bacilli</taxon>
        <taxon>Bacillales</taxon>
        <taxon>Paenibacillaceae</taxon>
        <taxon>Candidatus Pristimantibacillus</taxon>
    </lineage>
</organism>
<dbReference type="InterPro" id="IPR008183">
    <property type="entry name" value="Aldose_1/G6P_1-epimerase"/>
</dbReference>